<dbReference type="Proteomes" id="UP000184499">
    <property type="component" value="Unassembled WGS sequence"/>
</dbReference>
<evidence type="ECO:0000313" key="1">
    <source>
        <dbReference type="EMBL" id="OJJ77254.1"/>
    </source>
</evidence>
<dbReference type="GeneID" id="93574497"/>
<dbReference type="OrthoDB" id="5418899at2759"/>
<keyword evidence="2" id="KW-1185">Reference proteome</keyword>
<gene>
    <name evidence="1" type="ORF">ASPBRDRAFT_232425</name>
</gene>
<name>A0A1L9UZW6_ASPBC</name>
<dbReference type="RefSeq" id="XP_067484501.1">
    <property type="nucleotide sequence ID" value="XM_067622009.1"/>
</dbReference>
<dbReference type="AlphaFoldDB" id="A0A1L9UZW6"/>
<proteinExistence type="predicted"/>
<dbReference type="VEuPathDB" id="FungiDB:ASPBRDRAFT_232425"/>
<organism evidence="1 2">
    <name type="scientific">Aspergillus brasiliensis (strain CBS 101740 / IMI 381727 / IBT 21946)</name>
    <dbReference type="NCBI Taxonomy" id="767769"/>
    <lineage>
        <taxon>Eukaryota</taxon>
        <taxon>Fungi</taxon>
        <taxon>Dikarya</taxon>
        <taxon>Ascomycota</taxon>
        <taxon>Pezizomycotina</taxon>
        <taxon>Eurotiomycetes</taxon>
        <taxon>Eurotiomycetidae</taxon>
        <taxon>Eurotiales</taxon>
        <taxon>Aspergillaceae</taxon>
        <taxon>Aspergillus</taxon>
        <taxon>Aspergillus subgen. Circumdati</taxon>
    </lineage>
</organism>
<protein>
    <submittedName>
        <fullName evidence="1">Uncharacterized protein</fullName>
    </submittedName>
</protein>
<sequence>MCAVTMQTHHMARILLLINMPQESTAIWSTVTSRLHAYHKIESEVVKHAREICGISTIAGLPDAICSHTVQLLFVACQCFQTFTERQLVVNLLREVEDSIGWATEYRVRELMSRWAGCTSMTLFI</sequence>
<accession>A0A1L9UZW6</accession>
<evidence type="ECO:0000313" key="2">
    <source>
        <dbReference type="Proteomes" id="UP000184499"/>
    </source>
</evidence>
<dbReference type="OMA" id="PDAICSH"/>
<dbReference type="EMBL" id="KV878679">
    <property type="protein sequence ID" value="OJJ77254.1"/>
    <property type="molecule type" value="Genomic_DNA"/>
</dbReference>
<reference evidence="2" key="1">
    <citation type="journal article" date="2017" name="Genome Biol.">
        <title>Comparative genomics reveals high biological diversity and specific adaptations in the industrially and medically important fungal genus Aspergillus.</title>
        <authorList>
            <person name="de Vries R.P."/>
            <person name="Riley R."/>
            <person name="Wiebenga A."/>
            <person name="Aguilar-Osorio G."/>
            <person name="Amillis S."/>
            <person name="Uchima C.A."/>
            <person name="Anderluh G."/>
            <person name="Asadollahi M."/>
            <person name="Askin M."/>
            <person name="Barry K."/>
            <person name="Battaglia E."/>
            <person name="Bayram O."/>
            <person name="Benocci T."/>
            <person name="Braus-Stromeyer S.A."/>
            <person name="Caldana C."/>
            <person name="Canovas D."/>
            <person name="Cerqueira G.C."/>
            <person name="Chen F."/>
            <person name="Chen W."/>
            <person name="Choi C."/>
            <person name="Clum A."/>
            <person name="Dos Santos R.A."/>
            <person name="Damasio A.R."/>
            <person name="Diallinas G."/>
            <person name="Emri T."/>
            <person name="Fekete E."/>
            <person name="Flipphi M."/>
            <person name="Freyberg S."/>
            <person name="Gallo A."/>
            <person name="Gournas C."/>
            <person name="Habgood R."/>
            <person name="Hainaut M."/>
            <person name="Harispe M.L."/>
            <person name="Henrissat B."/>
            <person name="Hilden K.S."/>
            <person name="Hope R."/>
            <person name="Hossain A."/>
            <person name="Karabika E."/>
            <person name="Karaffa L."/>
            <person name="Karanyi Z."/>
            <person name="Krasevec N."/>
            <person name="Kuo A."/>
            <person name="Kusch H."/>
            <person name="LaButti K."/>
            <person name="Lagendijk E.L."/>
            <person name="Lapidus A."/>
            <person name="Levasseur A."/>
            <person name="Lindquist E."/>
            <person name="Lipzen A."/>
            <person name="Logrieco A.F."/>
            <person name="MacCabe A."/>
            <person name="Maekelae M.R."/>
            <person name="Malavazi I."/>
            <person name="Melin P."/>
            <person name="Meyer V."/>
            <person name="Mielnichuk N."/>
            <person name="Miskei M."/>
            <person name="Molnar A.P."/>
            <person name="Mule G."/>
            <person name="Ngan C.Y."/>
            <person name="Orejas M."/>
            <person name="Orosz E."/>
            <person name="Ouedraogo J.P."/>
            <person name="Overkamp K.M."/>
            <person name="Park H.-S."/>
            <person name="Perrone G."/>
            <person name="Piumi F."/>
            <person name="Punt P.J."/>
            <person name="Ram A.F."/>
            <person name="Ramon A."/>
            <person name="Rauscher S."/>
            <person name="Record E."/>
            <person name="Riano-Pachon D.M."/>
            <person name="Robert V."/>
            <person name="Roehrig J."/>
            <person name="Ruller R."/>
            <person name="Salamov A."/>
            <person name="Salih N.S."/>
            <person name="Samson R.A."/>
            <person name="Sandor E."/>
            <person name="Sanguinetti M."/>
            <person name="Schuetze T."/>
            <person name="Sepcic K."/>
            <person name="Shelest E."/>
            <person name="Sherlock G."/>
            <person name="Sophianopoulou V."/>
            <person name="Squina F.M."/>
            <person name="Sun H."/>
            <person name="Susca A."/>
            <person name="Todd R.B."/>
            <person name="Tsang A."/>
            <person name="Unkles S.E."/>
            <person name="van de Wiele N."/>
            <person name="van Rossen-Uffink D."/>
            <person name="Oliveira J.V."/>
            <person name="Vesth T.C."/>
            <person name="Visser J."/>
            <person name="Yu J.-H."/>
            <person name="Zhou M."/>
            <person name="Andersen M.R."/>
            <person name="Archer D.B."/>
            <person name="Baker S.E."/>
            <person name="Benoit I."/>
            <person name="Brakhage A.A."/>
            <person name="Braus G.H."/>
            <person name="Fischer R."/>
            <person name="Frisvad J.C."/>
            <person name="Goldman G.H."/>
            <person name="Houbraken J."/>
            <person name="Oakley B."/>
            <person name="Pocsi I."/>
            <person name="Scazzocchio C."/>
            <person name="Seiboth B."/>
            <person name="vanKuyk P.A."/>
            <person name="Wortman J."/>
            <person name="Dyer P.S."/>
            <person name="Grigoriev I.V."/>
        </authorList>
    </citation>
    <scope>NUCLEOTIDE SEQUENCE [LARGE SCALE GENOMIC DNA]</scope>
    <source>
        <strain evidence="2">CBS 101740 / IMI 381727 / IBT 21946</strain>
    </source>
</reference>